<keyword evidence="4 10" id="KW-0812">Transmembrane</keyword>
<dbReference type="Pfam" id="PF00593">
    <property type="entry name" value="TonB_dep_Rec_b-barrel"/>
    <property type="match status" value="1"/>
</dbReference>
<evidence type="ECO:0000259" key="12">
    <source>
        <dbReference type="Pfam" id="PF00593"/>
    </source>
</evidence>
<evidence type="ECO:0000259" key="13">
    <source>
        <dbReference type="Pfam" id="PF07715"/>
    </source>
</evidence>
<comment type="similarity">
    <text evidence="10 11">Belongs to the TonB-dependent receptor family.</text>
</comment>
<dbReference type="Gene3D" id="2.40.170.20">
    <property type="entry name" value="TonB-dependent receptor, beta-barrel domain"/>
    <property type="match status" value="1"/>
</dbReference>
<proteinExistence type="inferred from homology"/>
<reference evidence="14" key="1">
    <citation type="submission" date="2023-10" db="EMBL/GenBank/DDBJ databases">
        <title>Characterization and whole genome sequencing of a novel strain of Bergeyella porcorum QD2021 isolated from pig.</title>
        <authorList>
            <person name="Liu G."/>
            <person name="Chen C."/>
            <person name="Han X."/>
        </authorList>
    </citation>
    <scope>NUCLEOTIDE SEQUENCE</scope>
    <source>
        <strain evidence="14">QD2021</strain>
    </source>
</reference>
<dbReference type="RefSeq" id="WP_327984095.1">
    <property type="nucleotide sequence ID" value="NZ_CP136426.1"/>
</dbReference>
<dbReference type="Gene3D" id="2.60.40.1120">
    <property type="entry name" value="Carboxypeptidase-like, regulatory domain"/>
    <property type="match status" value="1"/>
</dbReference>
<dbReference type="GO" id="GO:0030246">
    <property type="term" value="F:carbohydrate binding"/>
    <property type="evidence" value="ECO:0007669"/>
    <property type="project" value="InterPro"/>
</dbReference>
<dbReference type="SUPFAM" id="SSF49452">
    <property type="entry name" value="Starch-binding domain-like"/>
    <property type="match status" value="1"/>
</dbReference>
<evidence type="ECO:0000256" key="9">
    <source>
        <dbReference type="ARBA" id="ARBA00023237"/>
    </source>
</evidence>
<name>A0AAU0F1X8_9FLAO</name>
<dbReference type="Pfam" id="PF07715">
    <property type="entry name" value="Plug"/>
    <property type="match status" value="1"/>
</dbReference>
<feature type="domain" description="TonB-dependent receptor-like beta-barrel" evidence="12">
    <location>
        <begin position="306"/>
        <end position="763"/>
    </location>
</feature>
<keyword evidence="6 11" id="KW-0798">TonB box</keyword>
<evidence type="ECO:0000313" key="15">
    <source>
        <dbReference type="Proteomes" id="UP001432059"/>
    </source>
</evidence>
<comment type="subcellular location">
    <subcellularLocation>
        <location evidence="1 10">Cell outer membrane</location>
        <topology evidence="1 10">Multi-pass membrane protein</topology>
    </subcellularLocation>
</comment>
<dbReference type="InterPro" id="IPR039426">
    <property type="entry name" value="TonB-dep_rcpt-like"/>
</dbReference>
<dbReference type="KEGG" id="bpor:BPO_2102"/>
<dbReference type="AlphaFoldDB" id="A0AAU0F1X8"/>
<protein>
    <submittedName>
        <fullName evidence="14">Iron complex outermembrane recepter protein</fullName>
    </submittedName>
</protein>
<keyword evidence="2 10" id="KW-0813">Transport</keyword>
<evidence type="ECO:0000256" key="8">
    <source>
        <dbReference type="ARBA" id="ARBA00023170"/>
    </source>
</evidence>
<evidence type="ECO:0000256" key="6">
    <source>
        <dbReference type="ARBA" id="ARBA00023077"/>
    </source>
</evidence>
<gene>
    <name evidence="14" type="ORF">BPO_2102</name>
</gene>
<sequence length="794" mass="90256">MKLTLNFLFFILGITILSAQNTFKIYGVVQDFHDKTLLKNAKIKLGNRTTLSDEKGQFVLPSVEAGQYTLVVSHSACDDFSQELKVDKDLYLNISLEHHIEEIETVALRGTKKPSGSVVITTLDRKWIDRNATENLGNFLSKASGVSSMKTGNNITKPIIHGLYGSRVSIINDGVKMAEQEWGVEHAPSVEPTAFERISVIKGSGVLKYSGDAVGGVIVLEPKLFPARDSLVGGISLSGISNGRGAKLGVNLAKTWENRWFVKTMGTYQKLGDLAIPKHTLQNTGAEENSFHFSFGHRAFTQGFEVSYSGVNQNFGIFTGSHLGGPEDFYNAMMGGASAYWDNFSYKINNPKQEVSHHLAKIEAYKRFFSLGKLSFQYAFQDNHRKEYDIRRGELNGKASMDLRLTTHQAKLEHLIEREQWQLESGILGTFQNNFPNPATEVRRLIPDYKRYDAGVYSVLSYQPNARWKTEAGIRYDFNRYDVYKYYDNTDWERRYATIFPQFEVSRSGSRILTRPVFNFHNISLNAGVAYQPSQHWNMKLNLSRASRTPNAAELFADGLHHSASIIEQGDLSLRKEEVYQATLSVKAELDVLAGLQWEVNPYIMFSDNFINQLPVGVENTNRGVFMIWNYQQTRARIWGLDADVELKIHQNMKWNSRFSTLRGDDVKHHETMILMMPAQFKNAIEWTVIPKSKLYIRLENETVLKQNRYPIRNIGLTMIENGSVVTKTLDVSTPPAGYSVFHAGAGVDLLQNLSVNFKINNIFNTEYRDYLNRLRFFAPELGRNLILTFNYKF</sequence>
<dbReference type="InterPro" id="IPR036942">
    <property type="entry name" value="Beta-barrel_TonB_sf"/>
</dbReference>
<keyword evidence="3 10" id="KW-1134">Transmembrane beta strand</keyword>
<feature type="domain" description="TonB-dependent receptor plug" evidence="13">
    <location>
        <begin position="119"/>
        <end position="217"/>
    </location>
</feature>
<keyword evidence="9 10" id="KW-0998">Cell outer membrane</keyword>
<evidence type="ECO:0000256" key="1">
    <source>
        <dbReference type="ARBA" id="ARBA00004571"/>
    </source>
</evidence>
<dbReference type="GO" id="GO:0009279">
    <property type="term" value="C:cell outer membrane"/>
    <property type="evidence" value="ECO:0007669"/>
    <property type="project" value="UniProtKB-SubCell"/>
</dbReference>
<dbReference type="InterPro" id="IPR013784">
    <property type="entry name" value="Carb-bd-like_fold"/>
</dbReference>
<dbReference type="InterPro" id="IPR012910">
    <property type="entry name" value="Plug_dom"/>
</dbReference>
<evidence type="ECO:0000313" key="14">
    <source>
        <dbReference type="EMBL" id="WOC52749.1"/>
    </source>
</evidence>
<organism evidence="14 15">
    <name type="scientific">Bergeyella porcorum</name>
    <dbReference type="NCBI Taxonomy" id="1735111"/>
    <lineage>
        <taxon>Bacteria</taxon>
        <taxon>Pseudomonadati</taxon>
        <taxon>Bacteroidota</taxon>
        <taxon>Flavobacteriia</taxon>
        <taxon>Flavobacteriales</taxon>
        <taxon>Weeksellaceae</taxon>
        <taxon>Bergeyella</taxon>
    </lineage>
</organism>
<keyword evidence="8" id="KW-0675">Receptor</keyword>
<evidence type="ECO:0000256" key="3">
    <source>
        <dbReference type="ARBA" id="ARBA00022452"/>
    </source>
</evidence>
<dbReference type="PANTHER" id="PTHR30069:SF29">
    <property type="entry name" value="HEMOGLOBIN AND HEMOGLOBIN-HAPTOGLOBIN-BINDING PROTEIN 1-RELATED"/>
    <property type="match status" value="1"/>
</dbReference>
<dbReference type="Pfam" id="PF13620">
    <property type="entry name" value="CarboxypepD_reg"/>
    <property type="match status" value="1"/>
</dbReference>
<dbReference type="PROSITE" id="PS52016">
    <property type="entry name" value="TONB_DEPENDENT_REC_3"/>
    <property type="match status" value="1"/>
</dbReference>
<dbReference type="GO" id="GO:0044718">
    <property type="term" value="P:siderophore transmembrane transport"/>
    <property type="evidence" value="ECO:0007669"/>
    <property type="project" value="TreeGrafter"/>
</dbReference>
<dbReference type="PANTHER" id="PTHR30069">
    <property type="entry name" value="TONB-DEPENDENT OUTER MEMBRANE RECEPTOR"/>
    <property type="match status" value="1"/>
</dbReference>
<keyword evidence="15" id="KW-1185">Reference proteome</keyword>
<dbReference type="SUPFAM" id="SSF56935">
    <property type="entry name" value="Porins"/>
    <property type="match status" value="1"/>
</dbReference>
<evidence type="ECO:0000256" key="10">
    <source>
        <dbReference type="PROSITE-ProRule" id="PRU01360"/>
    </source>
</evidence>
<evidence type="ECO:0000256" key="2">
    <source>
        <dbReference type="ARBA" id="ARBA00022448"/>
    </source>
</evidence>
<keyword evidence="5" id="KW-0732">Signal</keyword>
<dbReference type="InterPro" id="IPR000531">
    <property type="entry name" value="Beta-barrel_TonB"/>
</dbReference>
<dbReference type="EMBL" id="CP136426">
    <property type="protein sequence ID" value="WOC52749.1"/>
    <property type="molecule type" value="Genomic_DNA"/>
</dbReference>
<dbReference type="Gene3D" id="2.170.130.10">
    <property type="entry name" value="TonB-dependent receptor, plug domain"/>
    <property type="match status" value="1"/>
</dbReference>
<evidence type="ECO:0000256" key="7">
    <source>
        <dbReference type="ARBA" id="ARBA00023136"/>
    </source>
</evidence>
<evidence type="ECO:0000256" key="4">
    <source>
        <dbReference type="ARBA" id="ARBA00022692"/>
    </source>
</evidence>
<dbReference type="GO" id="GO:0015344">
    <property type="term" value="F:siderophore uptake transmembrane transporter activity"/>
    <property type="evidence" value="ECO:0007669"/>
    <property type="project" value="TreeGrafter"/>
</dbReference>
<dbReference type="Proteomes" id="UP001432059">
    <property type="component" value="Chromosome"/>
</dbReference>
<dbReference type="InterPro" id="IPR037066">
    <property type="entry name" value="Plug_dom_sf"/>
</dbReference>
<keyword evidence="7 10" id="KW-0472">Membrane</keyword>
<accession>A0AAU0F1X8</accession>
<evidence type="ECO:0000256" key="11">
    <source>
        <dbReference type="RuleBase" id="RU003357"/>
    </source>
</evidence>
<evidence type="ECO:0000256" key="5">
    <source>
        <dbReference type="ARBA" id="ARBA00022729"/>
    </source>
</evidence>